<sequence>MAREEHGPEFGKISNDRLIKLVRKNSAIYDVCHPHYRRTPVRMAIWDNIAKELGAPSRFLQTKWKNIRYNYLQEQKCLETGTINTNIRKRRFTEDLSFLKYTAYRRDGANASAVGNAKWTYNGSDNDSNSFMYPDNLLTAVSSTYEVIELDQSDDEGNGDYMTDVSAFLAPMKDTADDCPEDPYAQPDNFDDSRTAKSPTPTTTTDGNPKQSRNRNAKISPSHNTKQNKSGSNTPDSHRSSPLLTPLNSTNNHNGGTTTVKNGETHNLANGSTPTLSEITIQPLSAPTSSTSSSKKRPSTVPPEEIMTNAAKRKATPTLQPINDPIELYCLSLVDCLRAMSRSERERVKFEFSKILKDAQYIDQA</sequence>
<dbReference type="GO" id="GO:0003677">
    <property type="term" value="F:DNA binding"/>
    <property type="evidence" value="ECO:0007669"/>
    <property type="project" value="InterPro"/>
</dbReference>
<reference evidence="5" key="1">
    <citation type="submission" date="2020-05" db="UniProtKB">
        <authorList>
            <consortium name="EnsemblMetazoa"/>
        </authorList>
    </citation>
    <scope>IDENTIFICATION</scope>
    <source>
        <strain evidence="5">USDA</strain>
    </source>
</reference>
<evidence type="ECO:0000259" key="4">
    <source>
        <dbReference type="PROSITE" id="PS51031"/>
    </source>
</evidence>
<dbReference type="OrthoDB" id="10262320at2759"/>
<feature type="compositionally biased region" description="Low complexity" evidence="2">
    <location>
        <begin position="248"/>
        <end position="262"/>
    </location>
</feature>
<keyword evidence="6" id="KW-1185">Reference proteome</keyword>
<dbReference type="SMART" id="SM00595">
    <property type="entry name" value="MADF"/>
    <property type="match status" value="1"/>
</dbReference>
<feature type="domain" description="MADF" evidence="3">
    <location>
        <begin position="17"/>
        <end position="104"/>
    </location>
</feature>
<feature type="compositionally biased region" description="Low complexity" evidence="2">
    <location>
        <begin position="283"/>
        <end position="293"/>
    </location>
</feature>
<dbReference type="AlphaFoldDB" id="A0A1I8Q402"/>
<dbReference type="VEuPathDB" id="VectorBase:SCAU013664"/>
<gene>
    <name evidence="5" type="primary">106082540</name>
</gene>
<dbReference type="PROSITE" id="PS51029">
    <property type="entry name" value="MADF"/>
    <property type="match status" value="1"/>
</dbReference>
<evidence type="ECO:0008006" key="7">
    <source>
        <dbReference type="Google" id="ProtNLM"/>
    </source>
</evidence>
<evidence type="ECO:0000259" key="3">
    <source>
        <dbReference type="PROSITE" id="PS51029"/>
    </source>
</evidence>
<evidence type="ECO:0000313" key="6">
    <source>
        <dbReference type="Proteomes" id="UP000095300"/>
    </source>
</evidence>
<dbReference type="Pfam" id="PF10545">
    <property type="entry name" value="MADF_DNA_bdg"/>
    <property type="match status" value="1"/>
</dbReference>
<name>A0A1I8Q402_STOCA</name>
<dbReference type="InterPro" id="IPR006578">
    <property type="entry name" value="MADF-dom"/>
</dbReference>
<dbReference type="GO" id="GO:0006357">
    <property type="term" value="P:regulation of transcription by RNA polymerase II"/>
    <property type="evidence" value="ECO:0007669"/>
    <property type="project" value="TreeGrafter"/>
</dbReference>
<accession>A0A1I8Q402</accession>
<dbReference type="GO" id="GO:0005667">
    <property type="term" value="C:transcription regulator complex"/>
    <property type="evidence" value="ECO:0007669"/>
    <property type="project" value="TreeGrafter"/>
</dbReference>
<dbReference type="InterPro" id="IPR004210">
    <property type="entry name" value="BESS_motif"/>
</dbReference>
<dbReference type="GO" id="GO:0005634">
    <property type="term" value="C:nucleus"/>
    <property type="evidence" value="ECO:0007669"/>
    <property type="project" value="UniProtKB-SubCell"/>
</dbReference>
<dbReference type="PROSITE" id="PS51031">
    <property type="entry name" value="BESS"/>
    <property type="match status" value="1"/>
</dbReference>
<dbReference type="PANTHER" id="PTHR12243:SF64">
    <property type="entry name" value="DORSAL INTERACTING PROTEIN 3-RELATED"/>
    <property type="match status" value="1"/>
</dbReference>
<evidence type="ECO:0000256" key="1">
    <source>
        <dbReference type="PROSITE-ProRule" id="PRU00371"/>
    </source>
</evidence>
<evidence type="ECO:0000256" key="2">
    <source>
        <dbReference type="SAM" id="MobiDB-lite"/>
    </source>
</evidence>
<keyword evidence="1" id="KW-0539">Nucleus</keyword>
<feature type="compositionally biased region" description="Polar residues" evidence="2">
    <location>
        <begin position="265"/>
        <end position="282"/>
    </location>
</feature>
<dbReference type="Proteomes" id="UP000095300">
    <property type="component" value="Unassembled WGS sequence"/>
</dbReference>
<dbReference type="EnsemblMetazoa" id="SCAU013664-RA">
    <property type="protein sequence ID" value="SCAU013664-PA"/>
    <property type="gene ID" value="SCAU013664"/>
</dbReference>
<comment type="subcellular location">
    <subcellularLocation>
        <location evidence="1">Nucleus</location>
    </subcellularLocation>
</comment>
<dbReference type="InterPro" id="IPR039353">
    <property type="entry name" value="TF_Adf1"/>
</dbReference>
<evidence type="ECO:0000313" key="5">
    <source>
        <dbReference type="EnsemblMetazoa" id="SCAU013664-PA"/>
    </source>
</evidence>
<proteinExistence type="predicted"/>
<feature type="domain" description="BESS" evidence="4">
    <location>
        <begin position="323"/>
        <end position="362"/>
    </location>
</feature>
<dbReference type="PANTHER" id="PTHR12243">
    <property type="entry name" value="MADF DOMAIN TRANSCRIPTION FACTOR"/>
    <property type="match status" value="1"/>
</dbReference>
<feature type="region of interest" description="Disordered" evidence="2">
    <location>
        <begin position="173"/>
        <end position="305"/>
    </location>
</feature>
<protein>
    <recommendedName>
        <fullName evidence="7">MADF domain-containing protein</fullName>
    </recommendedName>
</protein>
<organism evidence="5 6">
    <name type="scientific">Stomoxys calcitrans</name>
    <name type="common">Stable fly</name>
    <name type="synonym">Conops calcitrans</name>
    <dbReference type="NCBI Taxonomy" id="35570"/>
    <lineage>
        <taxon>Eukaryota</taxon>
        <taxon>Metazoa</taxon>
        <taxon>Ecdysozoa</taxon>
        <taxon>Arthropoda</taxon>
        <taxon>Hexapoda</taxon>
        <taxon>Insecta</taxon>
        <taxon>Pterygota</taxon>
        <taxon>Neoptera</taxon>
        <taxon>Endopterygota</taxon>
        <taxon>Diptera</taxon>
        <taxon>Brachycera</taxon>
        <taxon>Muscomorpha</taxon>
        <taxon>Muscoidea</taxon>
        <taxon>Muscidae</taxon>
        <taxon>Stomoxys</taxon>
    </lineage>
</organism>
<feature type="compositionally biased region" description="Polar residues" evidence="2">
    <location>
        <begin position="217"/>
        <end position="247"/>
    </location>
</feature>